<dbReference type="InterPro" id="IPR029058">
    <property type="entry name" value="AB_hydrolase_fold"/>
</dbReference>
<evidence type="ECO:0000313" key="2">
    <source>
        <dbReference type="WBParaSite" id="ACAC_0000071701-mRNA-1"/>
    </source>
</evidence>
<dbReference type="Pfam" id="PF06342">
    <property type="entry name" value="DUF1057"/>
    <property type="match status" value="1"/>
</dbReference>
<dbReference type="PANTHER" id="PTHR47533">
    <property type="entry name" value="PROTEIN CBG21859"/>
    <property type="match status" value="1"/>
</dbReference>
<dbReference type="PANTHER" id="PTHR47533:SF4">
    <property type="entry name" value="AB HYDROLASE-1 DOMAIN-CONTAINING PROTEIN"/>
    <property type="match status" value="1"/>
</dbReference>
<protein>
    <submittedName>
        <fullName evidence="2">AB hydrolase-1 domain-containing protein</fullName>
    </submittedName>
</protein>
<name>A0A0K0CU59_ANGCA</name>
<dbReference type="InterPro" id="IPR010463">
    <property type="entry name" value="DUF1057"/>
</dbReference>
<evidence type="ECO:0000313" key="1">
    <source>
        <dbReference type="Proteomes" id="UP000035642"/>
    </source>
</evidence>
<reference evidence="2" key="2">
    <citation type="submission" date="2017-02" db="UniProtKB">
        <authorList>
            <consortium name="WormBaseParasite"/>
        </authorList>
    </citation>
    <scope>IDENTIFICATION</scope>
</reference>
<dbReference type="Gene3D" id="3.40.50.1820">
    <property type="entry name" value="alpha/beta hydrolase"/>
    <property type="match status" value="1"/>
</dbReference>
<keyword evidence="1" id="KW-1185">Reference proteome</keyword>
<accession>A0A0K0CU59</accession>
<organism evidence="1 2">
    <name type="scientific">Angiostrongylus cantonensis</name>
    <name type="common">Rat lungworm</name>
    <dbReference type="NCBI Taxonomy" id="6313"/>
    <lineage>
        <taxon>Eukaryota</taxon>
        <taxon>Metazoa</taxon>
        <taxon>Ecdysozoa</taxon>
        <taxon>Nematoda</taxon>
        <taxon>Chromadorea</taxon>
        <taxon>Rhabditida</taxon>
        <taxon>Rhabditina</taxon>
        <taxon>Rhabditomorpha</taxon>
        <taxon>Strongyloidea</taxon>
        <taxon>Metastrongylidae</taxon>
        <taxon>Angiostrongylus</taxon>
    </lineage>
</organism>
<dbReference type="SUPFAM" id="SSF53474">
    <property type="entry name" value="alpha/beta-Hydrolases"/>
    <property type="match status" value="1"/>
</dbReference>
<reference evidence="1" key="1">
    <citation type="submission" date="2012-09" db="EMBL/GenBank/DDBJ databases">
        <authorList>
            <person name="Martin A.A."/>
        </authorList>
    </citation>
    <scope>NUCLEOTIDE SEQUENCE</scope>
</reference>
<dbReference type="WBParaSite" id="ACAC_0000071701-mRNA-1">
    <property type="protein sequence ID" value="ACAC_0000071701-mRNA-1"/>
    <property type="gene ID" value="ACAC_0000071701"/>
</dbReference>
<dbReference type="Proteomes" id="UP000035642">
    <property type="component" value="Unassembled WGS sequence"/>
</dbReference>
<sequence length="132" mass="14489">MISKEPSAFIRCEKLQFDTSDGQSIVVEDTMPSGSHIGAVLAIHGSPGSHKDFKYVMPLLQAKGIRFVGVNMPGYGLTPGDPALRYDNTERNNFVHELIARIGNLKRLVVLSHSRGSENAIGVAVRNMVRER</sequence>
<dbReference type="AlphaFoldDB" id="A0A0K0CU59"/>
<proteinExistence type="predicted"/>